<comment type="caution">
    <text evidence="3">The sequence shown here is derived from an EMBL/GenBank/DDBJ whole genome shotgun (WGS) entry which is preliminary data.</text>
</comment>
<dbReference type="EMBL" id="AVOT02005449">
    <property type="protein sequence ID" value="MBW0479087.1"/>
    <property type="molecule type" value="Genomic_DNA"/>
</dbReference>
<accession>A0A9Q3CA98</accession>
<dbReference type="InterPro" id="IPR036397">
    <property type="entry name" value="RNaseH_sf"/>
</dbReference>
<dbReference type="SUPFAM" id="SSF53098">
    <property type="entry name" value="Ribonuclease H-like"/>
    <property type="match status" value="1"/>
</dbReference>
<dbReference type="GO" id="GO:0005634">
    <property type="term" value="C:nucleus"/>
    <property type="evidence" value="ECO:0007669"/>
    <property type="project" value="UniProtKB-ARBA"/>
</dbReference>
<protein>
    <recommendedName>
        <fullName evidence="2">Integrase catalytic domain-containing protein</fullName>
    </recommendedName>
</protein>
<organism evidence="3 4">
    <name type="scientific">Austropuccinia psidii MF-1</name>
    <dbReference type="NCBI Taxonomy" id="1389203"/>
    <lineage>
        <taxon>Eukaryota</taxon>
        <taxon>Fungi</taxon>
        <taxon>Dikarya</taxon>
        <taxon>Basidiomycota</taxon>
        <taxon>Pucciniomycotina</taxon>
        <taxon>Pucciniomycetes</taxon>
        <taxon>Pucciniales</taxon>
        <taxon>Sphaerophragmiaceae</taxon>
        <taxon>Austropuccinia</taxon>
    </lineage>
</organism>
<name>A0A9Q3CA98_9BASI</name>
<keyword evidence="4" id="KW-1185">Reference proteome</keyword>
<sequence>MGHMREDRNKERVASTAWWPKWEQELSEYINTCERFKMENRKHGKKYGLLQHIKEPKHPLETINMDWVTGLVPGGKDNFNSCLVIVDRYRKIVRCLPCHKEDTEMDAALLFWNNIIATCGVPKIIICDKDPKFTSEFRTNLYDMLGTKTACSTAYHPQTDGLPERMIQTIDETIRKFCAYGMEYKDHDWVTLLPAVQLAYNTSQHSTTGKSPSLVEKGRYPLLPVDHLKKNVLAIHPTGKDFNDMWKRACDTAAKCIAEAKQYNKKRYDKTHMETEFKEGYQVLLSTLNFNNLKGPNKMRDSFVGPFTIIKLVGKNAVERGEDRFLCRKKTPTPPDIVEVEHSPGPVKMIIKARNIRLNVEDQRQYLVRFKNQTAHKDK</sequence>
<gene>
    <name evidence="3" type="ORF">O181_018802</name>
</gene>
<evidence type="ECO:0000256" key="1">
    <source>
        <dbReference type="ARBA" id="ARBA00022884"/>
    </source>
</evidence>
<dbReference type="PANTHER" id="PTHR37984">
    <property type="entry name" value="PROTEIN CBG26694"/>
    <property type="match status" value="1"/>
</dbReference>
<dbReference type="GO" id="GO:0003723">
    <property type="term" value="F:RNA binding"/>
    <property type="evidence" value="ECO:0007669"/>
    <property type="project" value="UniProtKB-KW"/>
</dbReference>
<dbReference type="Gene3D" id="3.30.420.10">
    <property type="entry name" value="Ribonuclease H-like superfamily/Ribonuclease H"/>
    <property type="match status" value="1"/>
</dbReference>
<dbReference type="InterPro" id="IPR001584">
    <property type="entry name" value="Integrase_cat-core"/>
</dbReference>
<proteinExistence type="predicted"/>
<feature type="domain" description="Integrase catalytic" evidence="2">
    <location>
        <begin position="55"/>
        <end position="220"/>
    </location>
</feature>
<dbReference type="InterPro" id="IPR012337">
    <property type="entry name" value="RNaseH-like_sf"/>
</dbReference>
<reference evidence="3" key="1">
    <citation type="submission" date="2021-03" db="EMBL/GenBank/DDBJ databases">
        <title>Draft genome sequence of rust myrtle Austropuccinia psidii MF-1, a brazilian biotype.</title>
        <authorList>
            <person name="Quecine M.C."/>
            <person name="Pachon D.M.R."/>
            <person name="Bonatelli M.L."/>
            <person name="Correr F.H."/>
            <person name="Franceschini L.M."/>
            <person name="Leite T.F."/>
            <person name="Margarido G.R.A."/>
            <person name="Almeida C.A."/>
            <person name="Ferrarezi J.A."/>
            <person name="Labate C.A."/>
        </authorList>
    </citation>
    <scope>NUCLEOTIDE SEQUENCE</scope>
    <source>
        <strain evidence="3">MF-1</strain>
    </source>
</reference>
<dbReference type="OrthoDB" id="413122at2759"/>
<evidence type="ECO:0000313" key="4">
    <source>
        <dbReference type="Proteomes" id="UP000765509"/>
    </source>
</evidence>
<dbReference type="PROSITE" id="PS50994">
    <property type="entry name" value="INTEGRASE"/>
    <property type="match status" value="1"/>
</dbReference>
<evidence type="ECO:0000313" key="3">
    <source>
        <dbReference type="EMBL" id="MBW0479087.1"/>
    </source>
</evidence>
<dbReference type="Proteomes" id="UP000765509">
    <property type="component" value="Unassembled WGS sequence"/>
</dbReference>
<keyword evidence="1" id="KW-0694">RNA-binding</keyword>
<dbReference type="AlphaFoldDB" id="A0A9Q3CA98"/>
<dbReference type="GO" id="GO:0015074">
    <property type="term" value="P:DNA integration"/>
    <property type="evidence" value="ECO:0007669"/>
    <property type="project" value="InterPro"/>
</dbReference>
<dbReference type="InterPro" id="IPR050951">
    <property type="entry name" value="Retrovirus_Pol_polyprotein"/>
</dbReference>
<dbReference type="PANTHER" id="PTHR37984:SF5">
    <property type="entry name" value="PROTEIN NYNRIN-LIKE"/>
    <property type="match status" value="1"/>
</dbReference>
<evidence type="ECO:0000259" key="2">
    <source>
        <dbReference type="PROSITE" id="PS50994"/>
    </source>
</evidence>